<dbReference type="InterPro" id="IPR005146">
    <property type="entry name" value="B3/B4_tRNA-bd"/>
</dbReference>
<feature type="non-terminal residue" evidence="2">
    <location>
        <position position="75"/>
    </location>
</feature>
<dbReference type="SUPFAM" id="SSF56037">
    <property type="entry name" value="PheT/TilS domain"/>
    <property type="match status" value="1"/>
</dbReference>
<dbReference type="InterPro" id="IPR020825">
    <property type="entry name" value="Phe-tRNA_synthase-like_B3/B4"/>
</dbReference>
<reference evidence="2" key="1">
    <citation type="submission" date="2023-05" db="EMBL/GenBank/DDBJ databases">
        <title>Cataloging the Phylogenetic Diversity of Human Bladder Bacteria.</title>
        <authorList>
            <person name="Du J."/>
        </authorList>
    </citation>
    <scope>NUCLEOTIDE SEQUENCE</scope>
    <source>
        <strain evidence="2">UMB0765</strain>
    </source>
</reference>
<dbReference type="Pfam" id="PF03483">
    <property type="entry name" value="B3_4"/>
    <property type="match status" value="1"/>
</dbReference>
<dbReference type="GO" id="GO:0004826">
    <property type="term" value="F:phenylalanine-tRNA ligase activity"/>
    <property type="evidence" value="ECO:0007669"/>
    <property type="project" value="InterPro"/>
</dbReference>
<dbReference type="Gene3D" id="3.50.40.10">
    <property type="entry name" value="Phenylalanyl-trna Synthetase, Chain B, domain 3"/>
    <property type="match status" value="1"/>
</dbReference>
<proteinExistence type="predicted"/>
<dbReference type="Proteomes" id="UP001237917">
    <property type="component" value="Unassembled WGS sequence"/>
</dbReference>
<feature type="non-terminal residue" evidence="2">
    <location>
        <position position="1"/>
    </location>
</feature>
<comment type="caution">
    <text evidence="2">The sequence shown here is derived from an EMBL/GenBank/DDBJ whole genome shotgun (WGS) entry which is preliminary data.</text>
</comment>
<dbReference type="GO" id="GO:0003723">
    <property type="term" value="F:RNA binding"/>
    <property type="evidence" value="ECO:0007669"/>
    <property type="project" value="InterPro"/>
</dbReference>
<name>A0AAW6YM95_9STRE</name>
<dbReference type="EMBL" id="JASOPU010000620">
    <property type="protein sequence ID" value="MDK7294497.1"/>
    <property type="molecule type" value="Genomic_DNA"/>
</dbReference>
<organism evidence="2 3">
    <name type="scientific">Streptococcus pasteurianus</name>
    <dbReference type="NCBI Taxonomy" id="197614"/>
    <lineage>
        <taxon>Bacteria</taxon>
        <taxon>Bacillati</taxon>
        <taxon>Bacillota</taxon>
        <taxon>Bacilli</taxon>
        <taxon>Lactobacillales</taxon>
        <taxon>Streptococcaceae</taxon>
        <taxon>Streptococcus</taxon>
    </lineage>
</organism>
<protein>
    <submittedName>
        <fullName evidence="2">Phenylalanine--tRNA ligase beta subunit-related protein</fullName>
    </submittedName>
</protein>
<gene>
    <name evidence="2" type="ORF">QP487_13860</name>
</gene>
<evidence type="ECO:0000259" key="1">
    <source>
        <dbReference type="Pfam" id="PF03483"/>
    </source>
</evidence>
<evidence type="ECO:0000313" key="3">
    <source>
        <dbReference type="Proteomes" id="UP001237917"/>
    </source>
</evidence>
<dbReference type="AlphaFoldDB" id="A0AAW6YM95"/>
<sequence length="75" mass="8144">DLTDDDLVITDGQEPIALAGVMGGLSTEIDDNTTTVLIESAMFNSSHIRRTARRLALRSESSLRNERGLNIATID</sequence>
<dbReference type="RefSeq" id="WP_285362779.1">
    <property type="nucleotide sequence ID" value="NZ_JASOPU010000620.1"/>
</dbReference>
<feature type="domain" description="B3/B4 tRNA-binding" evidence="1">
    <location>
        <begin position="2"/>
        <end position="72"/>
    </location>
</feature>
<evidence type="ECO:0000313" key="2">
    <source>
        <dbReference type="EMBL" id="MDK7294497.1"/>
    </source>
</evidence>
<keyword evidence="2" id="KW-0436">Ligase</keyword>
<accession>A0AAW6YM95</accession>